<accession>A0A840RWK6</accession>
<feature type="region of interest" description="Disordered" evidence="1">
    <location>
        <begin position="140"/>
        <end position="162"/>
    </location>
</feature>
<organism evidence="3 4">
    <name type="scientific">Glaciimonas immobilis</name>
    <dbReference type="NCBI Taxonomy" id="728004"/>
    <lineage>
        <taxon>Bacteria</taxon>
        <taxon>Pseudomonadati</taxon>
        <taxon>Pseudomonadota</taxon>
        <taxon>Betaproteobacteria</taxon>
        <taxon>Burkholderiales</taxon>
        <taxon>Oxalobacteraceae</taxon>
        <taxon>Glaciimonas</taxon>
    </lineage>
</organism>
<proteinExistence type="predicted"/>
<sequence>MLSLQYPVQNSYPVSQAITHRQFVRWLLALAAFSTVFFASAIHAAGNNPDADAAYQRQRTACTNGSSNQNRATCLREAGAALQAAKQGQLADTPSQYDKNRLERCNVLPEKDRPDCISRMQPGGVVDGSARSGGILRESVMTEVGPPIVIQPPDTAKPSGSQ</sequence>
<dbReference type="AlphaFoldDB" id="A0A840RWK6"/>
<evidence type="ECO:0000313" key="3">
    <source>
        <dbReference type="EMBL" id="MBB5201973.1"/>
    </source>
</evidence>
<keyword evidence="2" id="KW-1133">Transmembrane helix</keyword>
<name>A0A840RWK6_9BURK</name>
<reference evidence="3 4" key="1">
    <citation type="submission" date="2020-08" db="EMBL/GenBank/DDBJ databases">
        <title>Genomic Encyclopedia of Type Strains, Phase IV (KMG-IV): sequencing the most valuable type-strain genomes for metagenomic binning, comparative biology and taxonomic classification.</title>
        <authorList>
            <person name="Goeker M."/>
        </authorList>
    </citation>
    <scope>NUCLEOTIDE SEQUENCE [LARGE SCALE GENOMIC DNA]</scope>
    <source>
        <strain evidence="3 4">DSM 23240</strain>
    </source>
</reference>
<keyword evidence="2" id="KW-0472">Membrane</keyword>
<evidence type="ECO:0000256" key="1">
    <source>
        <dbReference type="SAM" id="MobiDB-lite"/>
    </source>
</evidence>
<evidence type="ECO:0000313" key="4">
    <source>
        <dbReference type="Proteomes" id="UP000571084"/>
    </source>
</evidence>
<dbReference type="Proteomes" id="UP000571084">
    <property type="component" value="Unassembled WGS sequence"/>
</dbReference>
<dbReference type="RefSeq" id="WP_168054628.1">
    <property type="nucleotide sequence ID" value="NZ_JAAOZT010000005.1"/>
</dbReference>
<keyword evidence="4" id="KW-1185">Reference proteome</keyword>
<evidence type="ECO:0000256" key="2">
    <source>
        <dbReference type="SAM" id="Phobius"/>
    </source>
</evidence>
<dbReference type="EMBL" id="JACHHQ010000009">
    <property type="protein sequence ID" value="MBB5201973.1"/>
    <property type="molecule type" value="Genomic_DNA"/>
</dbReference>
<comment type="caution">
    <text evidence="3">The sequence shown here is derived from an EMBL/GenBank/DDBJ whole genome shotgun (WGS) entry which is preliminary data.</text>
</comment>
<protein>
    <submittedName>
        <fullName evidence="3">Uncharacterized protein</fullName>
    </submittedName>
</protein>
<keyword evidence="2" id="KW-0812">Transmembrane</keyword>
<feature type="transmembrane region" description="Helical" evidence="2">
    <location>
        <begin position="26"/>
        <end position="46"/>
    </location>
</feature>
<gene>
    <name evidence="3" type="ORF">HNR39_003835</name>
</gene>